<dbReference type="Gene3D" id="3.90.820.10">
    <property type="entry name" value="Structural Genomics, Unknown Function 30-nov-00 1gh9 Mol_id"/>
    <property type="match status" value="1"/>
</dbReference>
<proteinExistence type="predicted"/>
<keyword evidence="3" id="KW-1185">Reference proteome</keyword>
<dbReference type="SUPFAM" id="SSF160582">
    <property type="entry name" value="MbtH-like"/>
    <property type="match status" value="1"/>
</dbReference>
<dbReference type="STRING" id="33888.A6122_2768"/>
<dbReference type="AlphaFoldDB" id="A0A160KVV3"/>
<protein>
    <submittedName>
        <fullName evidence="2">Antibiotic synthesis protein MbtH</fullName>
    </submittedName>
</protein>
<dbReference type="KEGG" id="rtn:A6122_2768"/>
<dbReference type="Proteomes" id="UP000077071">
    <property type="component" value="Chromosome"/>
</dbReference>
<dbReference type="RefSeq" id="WP_068256345.1">
    <property type="nucleotide sequence ID" value="NZ_CP015515.1"/>
</dbReference>
<dbReference type="OrthoDB" id="7584480at2"/>
<evidence type="ECO:0000313" key="2">
    <source>
        <dbReference type="EMBL" id="AND17877.1"/>
    </source>
</evidence>
<dbReference type="SMART" id="SM00923">
    <property type="entry name" value="MbtH"/>
    <property type="match status" value="1"/>
</dbReference>
<accession>A0A160KVV3</accession>
<dbReference type="EMBL" id="CP015515">
    <property type="protein sequence ID" value="AND17877.1"/>
    <property type="molecule type" value="Genomic_DNA"/>
</dbReference>
<dbReference type="PATRIC" id="fig|33888.3.peg.3108"/>
<dbReference type="InterPro" id="IPR038020">
    <property type="entry name" value="MbtH-like_sf"/>
</dbReference>
<dbReference type="InterPro" id="IPR005153">
    <property type="entry name" value="MbtH-like_dom"/>
</dbReference>
<evidence type="ECO:0000259" key="1">
    <source>
        <dbReference type="SMART" id="SM00923"/>
    </source>
</evidence>
<gene>
    <name evidence="2" type="ORF">A6122_2768</name>
</gene>
<evidence type="ECO:0000313" key="3">
    <source>
        <dbReference type="Proteomes" id="UP000077071"/>
    </source>
</evidence>
<name>A0A160KVV3_9MICO</name>
<reference evidence="2 3" key="1">
    <citation type="submission" date="2016-05" db="EMBL/GenBank/DDBJ databases">
        <title>Complete genome sequence of Rathayibacter tritici NCPPB 1953.</title>
        <authorList>
            <person name="Park J."/>
            <person name="Lee H.-H."/>
            <person name="Lee S.-W."/>
            <person name="Seo Y.-S."/>
        </authorList>
    </citation>
    <scope>NUCLEOTIDE SEQUENCE [LARGE SCALE GENOMIC DNA]</scope>
    <source>
        <strain evidence="2 3">NCPPB 1953</strain>
    </source>
</reference>
<feature type="domain" description="MbtH-like" evidence="1">
    <location>
        <begin position="1"/>
        <end position="48"/>
    </location>
</feature>
<organism evidence="2 3">
    <name type="scientific">Rathayibacter tritici</name>
    <dbReference type="NCBI Taxonomy" id="33888"/>
    <lineage>
        <taxon>Bacteria</taxon>
        <taxon>Bacillati</taxon>
        <taxon>Actinomycetota</taxon>
        <taxon>Actinomycetes</taxon>
        <taxon>Micrococcales</taxon>
        <taxon>Microbacteriaceae</taxon>
        <taxon>Rathayibacter</taxon>
    </lineage>
</organism>
<sequence>MSAPGTDKVVVNARGHHSIWFADRPNPPGWFDEGTFGNEDECAARIDDVWRGLGPTLRDEPPAGARA</sequence>
<dbReference type="Pfam" id="PF03621">
    <property type="entry name" value="MbtH"/>
    <property type="match status" value="1"/>
</dbReference>